<name>A0AAW0UYH1_SCYPA</name>
<keyword evidence="8" id="KW-0539">Nucleus</keyword>
<proteinExistence type="predicted"/>
<dbReference type="Gene3D" id="3.30.160.60">
    <property type="entry name" value="Classic Zinc Finger"/>
    <property type="match status" value="2"/>
</dbReference>
<dbReference type="Proteomes" id="UP001487740">
    <property type="component" value="Unassembled WGS sequence"/>
</dbReference>
<dbReference type="InterPro" id="IPR013087">
    <property type="entry name" value="Znf_C2H2_type"/>
</dbReference>
<evidence type="ECO:0000256" key="4">
    <source>
        <dbReference type="ARBA" id="ARBA00022771"/>
    </source>
</evidence>
<feature type="compositionally biased region" description="Low complexity" evidence="10">
    <location>
        <begin position="163"/>
        <end position="173"/>
    </location>
</feature>
<dbReference type="PROSITE" id="PS00028">
    <property type="entry name" value="ZINC_FINGER_C2H2_1"/>
    <property type="match status" value="2"/>
</dbReference>
<evidence type="ECO:0000256" key="10">
    <source>
        <dbReference type="SAM" id="MobiDB-lite"/>
    </source>
</evidence>
<dbReference type="PANTHER" id="PTHR23110">
    <property type="entry name" value="BTB DOMAIN TRANSCRIPTION FACTOR"/>
    <property type="match status" value="1"/>
</dbReference>
<evidence type="ECO:0000259" key="12">
    <source>
        <dbReference type="PROSITE" id="PS50157"/>
    </source>
</evidence>
<feature type="region of interest" description="Disordered" evidence="10">
    <location>
        <begin position="119"/>
        <end position="300"/>
    </location>
</feature>
<dbReference type="GO" id="GO:0003006">
    <property type="term" value="P:developmental process involved in reproduction"/>
    <property type="evidence" value="ECO:0007669"/>
    <property type="project" value="UniProtKB-ARBA"/>
</dbReference>
<evidence type="ECO:0000256" key="1">
    <source>
        <dbReference type="ARBA" id="ARBA00004123"/>
    </source>
</evidence>
<keyword evidence="3" id="KW-0677">Repeat</keyword>
<dbReference type="Pfam" id="PF00651">
    <property type="entry name" value="BTB"/>
    <property type="match status" value="1"/>
</dbReference>
<dbReference type="GO" id="GO:0005634">
    <property type="term" value="C:nucleus"/>
    <property type="evidence" value="ECO:0007669"/>
    <property type="project" value="UniProtKB-SubCell"/>
</dbReference>
<feature type="domain" description="C2H2-type" evidence="12">
    <location>
        <begin position="318"/>
        <end position="345"/>
    </location>
</feature>
<feature type="compositionally biased region" description="Polar residues" evidence="10">
    <location>
        <begin position="181"/>
        <end position="190"/>
    </location>
</feature>
<dbReference type="EMBL" id="JARAKH010000005">
    <property type="protein sequence ID" value="KAK8404076.1"/>
    <property type="molecule type" value="Genomic_DNA"/>
</dbReference>
<gene>
    <name evidence="13" type="ORF">O3P69_000253</name>
</gene>
<dbReference type="PROSITE" id="PS50157">
    <property type="entry name" value="ZINC_FINGER_C2H2_2"/>
    <property type="match status" value="2"/>
</dbReference>
<keyword evidence="7" id="KW-0804">Transcription</keyword>
<keyword evidence="5" id="KW-0862">Zinc</keyword>
<keyword evidence="4 9" id="KW-0863">Zinc-finger</keyword>
<dbReference type="Gene3D" id="3.30.710.10">
    <property type="entry name" value="Potassium Channel Kv1.1, Chain A"/>
    <property type="match status" value="1"/>
</dbReference>
<evidence type="ECO:0000256" key="8">
    <source>
        <dbReference type="ARBA" id="ARBA00023242"/>
    </source>
</evidence>
<dbReference type="GO" id="GO:0048513">
    <property type="term" value="P:animal organ development"/>
    <property type="evidence" value="ECO:0007669"/>
    <property type="project" value="UniProtKB-ARBA"/>
</dbReference>
<feature type="domain" description="C2H2-type" evidence="12">
    <location>
        <begin position="346"/>
        <end position="374"/>
    </location>
</feature>
<feature type="compositionally biased region" description="Basic and acidic residues" evidence="10">
    <location>
        <begin position="120"/>
        <end position="138"/>
    </location>
</feature>
<evidence type="ECO:0000256" key="5">
    <source>
        <dbReference type="ARBA" id="ARBA00022833"/>
    </source>
</evidence>
<dbReference type="SMART" id="SM00355">
    <property type="entry name" value="ZnF_C2H2"/>
    <property type="match status" value="2"/>
</dbReference>
<dbReference type="InterPro" id="IPR051095">
    <property type="entry name" value="Dros_DevTransReg"/>
</dbReference>
<keyword evidence="2" id="KW-0479">Metal-binding</keyword>
<dbReference type="SMART" id="SM00225">
    <property type="entry name" value="BTB"/>
    <property type="match status" value="1"/>
</dbReference>
<dbReference type="PROSITE" id="PS50097">
    <property type="entry name" value="BTB"/>
    <property type="match status" value="1"/>
</dbReference>
<accession>A0AAW0UYH1</accession>
<evidence type="ECO:0000256" key="6">
    <source>
        <dbReference type="ARBA" id="ARBA00023015"/>
    </source>
</evidence>
<dbReference type="GO" id="GO:0006357">
    <property type="term" value="P:regulation of transcription by RNA polymerase II"/>
    <property type="evidence" value="ECO:0007669"/>
    <property type="project" value="TreeGrafter"/>
</dbReference>
<evidence type="ECO:0000256" key="7">
    <source>
        <dbReference type="ARBA" id="ARBA00023163"/>
    </source>
</evidence>
<dbReference type="InterPro" id="IPR036236">
    <property type="entry name" value="Znf_C2H2_sf"/>
</dbReference>
<dbReference type="InterPro" id="IPR011333">
    <property type="entry name" value="SKP1/BTB/POZ_sf"/>
</dbReference>
<feature type="domain" description="BTB" evidence="11">
    <location>
        <begin position="31"/>
        <end position="96"/>
    </location>
</feature>
<dbReference type="AlphaFoldDB" id="A0AAW0UYH1"/>
<evidence type="ECO:0000313" key="13">
    <source>
        <dbReference type="EMBL" id="KAK8404076.1"/>
    </source>
</evidence>
<dbReference type="GO" id="GO:0048666">
    <property type="term" value="P:neuron development"/>
    <property type="evidence" value="ECO:0007669"/>
    <property type="project" value="UniProtKB-ARBA"/>
</dbReference>
<comment type="subcellular location">
    <subcellularLocation>
        <location evidence="1">Nucleus</location>
    </subcellularLocation>
</comment>
<evidence type="ECO:0000256" key="3">
    <source>
        <dbReference type="ARBA" id="ARBA00022737"/>
    </source>
</evidence>
<protein>
    <submittedName>
        <fullName evidence="13">Uncharacterized protein</fullName>
    </submittedName>
</protein>
<reference evidence="13 14" key="1">
    <citation type="submission" date="2023-03" db="EMBL/GenBank/DDBJ databases">
        <title>High-quality genome of Scylla paramamosain provides insights in environmental adaptation.</title>
        <authorList>
            <person name="Zhang L."/>
        </authorList>
    </citation>
    <scope>NUCLEOTIDE SEQUENCE [LARGE SCALE GENOMIC DNA]</scope>
    <source>
        <strain evidence="13">LZ_2023a</strain>
        <tissue evidence="13">Muscle</tissue>
    </source>
</reference>
<organism evidence="13 14">
    <name type="scientific">Scylla paramamosain</name>
    <name type="common">Mud crab</name>
    <dbReference type="NCBI Taxonomy" id="85552"/>
    <lineage>
        <taxon>Eukaryota</taxon>
        <taxon>Metazoa</taxon>
        <taxon>Ecdysozoa</taxon>
        <taxon>Arthropoda</taxon>
        <taxon>Crustacea</taxon>
        <taxon>Multicrustacea</taxon>
        <taxon>Malacostraca</taxon>
        <taxon>Eumalacostraca</taxon>
        <taxon>Eucarida</taxon>
        <taxon>Decapoda</taxon>
        <taxon>Pleocyemata</taxon>
        <taxon>Brachyura</taxon>
        <taxon>Eubrachyura</taxon>
        <taxon>Portunoidea</taxon>
        <taxon>Portunidae</taxon>
        <taxon>Portuninae</taxon>
        <taxon>Scylla</taxon>
    </lineage>
</organism>
<dbReference type="SUPFAM" id="SSF57667">
    <property type="entry name" value="beta-beta-alpha zinc fingers"/>
    <property type="match status" value="1"/>
</dbReference>
<dbReference type="Pfam" id="PF00096">
    <property type="entry name" value="zf-C2H2"/>
    <property type="match status" value="1"/>
</dbReference>
<dbReference type="CDD" id="cd18315">
    <property type="entry name" value="BTB_POZ_BAB-like"/>
    <property type="match status" value="1"/>
</dbReference>
<evidence type="ECO:0000313" key="14">
    <source>
        <dbReference type="Proteomes" id="UP001487740"/>
    </source>
</evidence>
<dbReference type="GO" id="GO:0008270">
    <property type="term" value="F:zinc ion binding"/>
    <property type="evidence" value="ECO:0007669"/>
    <property type="project" value="UniProtKB-KW"/>
</dbReference>
<evidence type="ECO:0000256" key="9">
    <source>
        <dbReference type="PROSITE-ProRule" id="PRU00042"/>
    </source>
</evidence>
<dbReference type="FunFam" id="3.30.160.60:FF:001498">
    <property type="entry name" value="Zinc finger protein 404"/>
    <property type="match status" value="1"/>
</dbReference>
<dbReference type="PANTHER" id="PTHR23110:SF99">
    <property type="entry name" value="BROAD-COMPLEX CORE PROTEIN ISOFORM 6"/>
    <property type="match status" value="1"/>
</dbReference>
<comment type="caution">
    <text evidence="13">The sequence shown here is derived from an EMBL/GenBank/DDBJ whole genome shotgun (WGS) entry which is preliminary data.</text>
</comment>
<dbReference type="FunFam" id="3.30.160.60:FF:000130">
    <property type="entry name" value="Spalt-like transcription factor 4"/>
    <property type="match status" value="1"/>
</dbReference>
<evidence type="ECO:0000256" key="2">
    <source>
        <dbReference type="ARBA" id="ARBA00022723"/>
    </source>
</evidence>
<feature type="compositionally biased region" description="Low complexity" evidence="10">
    <location>
        <begin position="286"/>
        <end position="297"/>
    </location>
</feature>
<dbReference type="SUPFAM" id="SSF54695">
    <property type="entry name" value="POZ domain"/>
    <property type="match status" value="1"/>
</dbReference>
<evidence type="ECO:0000259" key="11">
    <source>
        <dbReference type="PROSITE" id="PS50097"/>
    </source>
</evidence>
<keyword evidence="14" id="KW-1185">Reference proteome</keyword>
<sequence>MEDGLLSLKWNNHKTTFFDILRVLREKANYTDATIAVEGKFYPVHKLVMSTCSEYFSEIFERTPCKSPVIVLKDVRSQDMDALLDYMYLGEVNVNQNDLASLLKTAECLRIKGLAVPDEDPTKTKKQLLPDDRRESPPPKRRRHEDPSSTSQTLRPTSPPASSPSKNSSTSGTAGDRAGAQRTSSLPGTQSQDSSHDSSIDPPPMVKVEMEEAEDLEDGYRRDNSYEGGSINEGDGGDYGSEVSKSEHDPENYGGGSYAGPSLQQGGDLPWEEGDSSSFPPEGFSGDHPGGQQPQGDDWPKLYVEEHGRDLKLVFLRKRCIMCLKNFRSQADLSRHMRTHTGEKPFRCPFCDRAMAQKGNMKAHIKNVHNEDDYPI</sequence>
<dbReference type="InterPro" id="IPR000210">
    <property type="entry name" value="BTB/POZ_dom"/>
</dbReference>
<keyword evidence="6" id="KW-0805">Transcription regulation</keyword>